<dbReference type="InterPro" id="IPR007694">
    <property type="entry name" value="DNA_helicase_DnaB-like_C"/>
</dbReference>
<sequence length="420" mass="47678">MASNNLAHNNEERLLFKAIKNRDIQPMLECGVEPDWFYNDLNRQVWKFIVKHSEKYGEVPTAVAVLASFPTLTDGEKLPLVEDSFDYLLDNLIENRKLQKTIATLQDASQAVAAKDHNTALQTMLSAAQSLMNEGQRESLDENLSDNPMQRYEEYIAIKTRPNGLLGLSTGFKTIDEITSGVMKQQLWTIAAPPKTGKSVLAMQMAIKAQDENQRVMFQSFEMTAREMKTRYDSMRSHISHKRLITSSLHPDEDSRFKAHLSVDRDDFWMPDTVASRTITGLCAKVEKYNPDILFVDGMYLMFDEETGETESERSLRSLTRGMKRVAQRYDIPVVVSTQTLRSKMRGGKVTADSIGYTSSFLQDSDIVLVLQRQDEEDDTSRSLTVAASRISGMGSTDLLWDWEEGRFEEYAAFNNAQSI</sequence>
<dbReference type="PANTHER" id="PTHR30153">
    <property type="entry name" value="REPLICATIVE DNA HELICASE DNAB"/>
    <property type="match status" value="1"/>
</dbReference>
<accession>A0A6J5KJ20</accession>
<name>A0A6J5KJ20_9CAUD</name>
<proteinExistence type="predicted"/>
<evidence type="ECO:0000259" key="1">
    <source>
        <dbReference type="PROSITE" id="PS51199"/>
    </source>
</evidence>
<keyword evidence="2" id="KW-0547">Nucleotide-binding</keyword>
<dbReference type="GO" id="GO:0003678">
    <property type="term" value="F:DNA helicase activity"/>
    <property type="evidence" value="ECO:0007669"/>
    <property type="project" value="InterPro"/>
</dbReference>
<dbReference type="PROSITE" id="PS51199">
    <property type="entry name" value="SF4_HELICASE"/>
    <property type="match status" value="1"/>
</dbReference>
<gene>
    <name evidence="2" type="ORF">UFOVP27_74</name>
</gene>
<dbReference type="EMBL" id="LR796157">
    <property type="protein sequence ID" value="CAB4122148.1"/>
    <property type="molecule type" value="Genomic_DNA"/>
</dbReference>
<keyword evidence="2" id="KW-0378">Hydrolase</keyword>
<dbReference type="PANTHER" id="PTHR30153:SF2">
    <property type="entry name" value="REPLICATIVE DNA HELICASE"/>
    <property type="match status" value="1"/>
</dbReference>
<keyword evidence="2" id="KW-0347">Helicase</keyword>
<dbReference type="SUPFAM" id="SSF52540">
    <property type="entry name" value="P-loop containing nucleoside triphosphate hydrolases"/>
    <property type="match status" value="1"/>
</dbReference>
<feature type="domain" description="SF4 helicase" evidence="1">
    <location>
        <begin position="161"/>
        <end position="415"/>
    </location>
</feature>
<keyword evidence="2" id="KW-0067">ATP-binding</keyword>
<dbReference type="GO" id="GO:0005524">
    <property type="term" value="F:ATP binding"/>
    <property type="evidence" value="ECO:0007669"/>
    <property type="project" value="InterPro"/>
</dbReference>
<protein>
    <submittedName>
        <fullName evidence="2">DnaB Replicative DNA helicase</fullName>
    </submittedName>
</protein>
<reference evidence="2" key="1">
    <citation type="submission" date="2020-04" db="EMBL/GenBank/DDBJ databases">
        <authorList>
            <person name="Chiriac C."/>
            <person name="Salcher M."/>
            <person name="Ghai R."/>
            <person name="Kavagutti S V."/>
        </authorList>
    </citation>
    <scope>NUCLEOTIDE SEQUENCE</scope>
</reference>
<dbReference type="Pfam" id="PF03796">
    <property type="entry name" value="DnaB_C"/>
    <property type="match status" value="1"/>
</dbReference>
<evidence type="ECO:0000313" key="2">
    <source>
        <dbReference type="EMBL" id="CAB4122148.1"/>
    </source>
</evidence>
<dbReference type="InterPro" id="IPR027417">
    <property type="entry name" value="P-loop_NTPase"/>
</dbReference>
<dbReference type="Gene3D" id="3.40.50.300">
    <property type="entry name" value="P-loop containing nucleotide triphosphate hydrolases"/>
    <property type="match status" value="1"/>
</dbReference>
<organism evidence="2">
    <name type="scientific">uncultured Caudovirales phage</name>
    <dbReference type="NCBI Taxonomy" id="2100421"/>
    <lineage>
        <taxon>Viruses</taxon>
        <taxon>Duplodnaviria</taxon>
        <taxon>Heunggongvirae</taxon>
        <taxon>Uroviricota</taxon>
        <taxon>Caudoviricetes</taxon>
        <taxon>Peduoviridae</taxon>
        <taxon>Maltschvirus</taxon>
        <taxon>Maltschvirus maltsch</taxon>
    </lineage>
</organism>
<dbReference type="GO" id="GO:0006260">
    <property type="term" value="P:DNA replication"/>
    <property type="evidence" value="ECO:0007669"/>
    <property type="project" value="InterPro"/>
</dbReference>